<evidence type="ECO:0000256" key="1">
    <source>
        <dbReference type="ARBA" id="ARBA00007447"/>
    </source>
</evidence>
<feature type="region of interest" description="Disordered" evidence="4">
    <location>
        <begin position="26"/>
        <end position="46"/>
    </location>
</feature>
<evidence type="ECO:0000256" key="3">
    <source>
        <dbReference type="RuleBase" id="RU000454"/>
    </source>
</evidence>
<proteinExistence type="inferred from homology"/>
<feature type="domain" description="Peptidase A1" evidence="5">
    <location>
        <begin position="120"/>
        <end position="456"/>
    </location>
</feature>
<name>A0A484M9T2_9ASTE</name>
<dbReference type="InterPro" id="IPR032799">
    <property type="entry name" value="TAXi_C"/>
</dbReference>
<keyword evidence="3" id="KW-0064">Aspartyl protease</keyword>
<dbReference type="Pfam" id="PF14541">
    <property type="entry name" value="TAXi_C"/>
    <property type="match status" value="1"/>
</dbReference>
<dbReference type="EMBL" id="OOIL02002916">
    <property type="protein sequence ID" value="VFQ85502.1"/>
    <property type="molecule type" value="Genomic_DNA"/>
</dbReference>
<organism evidence="6 7">
    <name type="scientific">Cuscuta campestris</name>
    <dbReference type="NCBI Taxonomy" id="132261"/>
    <lineage>
        <taxon>Eukaryota</taxon>
        <taxon>Viridiplantae</taxon>
        <taxon>Streptophyta</taxon>
        <taxon>Embryophyta</taxon>
        <taxon>Tracheophyta</taxon>
        <taxon>Spermatophyta</taxon>
        <taxon>Magnoliopsida</taxon>
        <taxon>eudicotyledons</taxon>
        <taxon>Gunneridae</taxon>
        <taxon>Pentapetalae</taxon>
        <taxon>asterids</taxon>
        <taxon>lamiids</taxon>
        <taxon>Solanales</taxon>
        <taxon>Convolvulaceae</taxon>
        <taxon>Cuscuteae</taxon>
        <taxon>Cuscuta</taxon>
        <taxon>Cuscuta subgen. Grammica</taxon>
        <taxon>Cuscuta sect. Cleistogrammica</taxon>
    </lineage>
</organism>
<dbReference type="Proteomes" id="UP000595140">
    <property type="component" value="Unassembled WGS sequence"/>
</dbReference>
<evidence type="ECO:0000259" key="5">
    <source>
        <dbReference type="PROSITE" id="PS51767"/>
    </source>
</evidence>
<feature type="compositionally biased region" description="Low complexity" evidence="4">
    <location>
        <begin position="35"/>
        <end position="46"/>
    </location>
</feature>
<dbReference type="GO" id="GO:0004190">
    <property type="term" value="F:aspartic-type endopeptidase activity"/>
    <property type="evidence" value="ECO:0007669"/>
    <property type="project" value="UniProtKB-KW"/>
</dbReference>
<dbReference type="GO" id="GO:0006508">
    <property type="term" value="P:proteolysis"/>
    <property type="evidence" value="ECO:0007669"/>
    <property type="project" value="UniProtKB-KW"/>
</dbReference>
<dbReference type="InterPro" id="IPR001969">
    <property type="entry name" value="Aspartic_peptidase_AS"/>
</dbReference>
<dbReference type="PROSITE" id="PS51767">
    <property type="entry name" value="PEPTIDASE_A1"/>
    <property type="match status" value="1"/>
</dbReference>
<protein>
    <recommendedName>
        <fullName evidence="5">Peptidase A1 domain-containing protein</fullName>
    </recommendedName>
</protein>
<dbReference type="OrthoDB" id="660550at2759"/>
<dbReference type="InterPro" id="IPR001461">
    <property type="entry name" value="Aspartic_peptidase_A1"/>
</dbReference>
<dbReference type="PANTHER" id="PTHR13683:SF775">
    <property type="entry name" value="EUKARYOTIC ASPARTYL PROTEASE FAMILY PROTEIN"/>
    <property type="match status" value="1"/>
</dbReference>
<dbReference type="PANTHER" id="PTHR13683">
    <property type="entry name" value="ASPARTYL PROTEASES"/>
    <property type="match status" value="1"/>
</dbReference>
<dbReference type="PRINTS" id="PR00792">
    <property type="entry name" value="PEPSIN"/>
</dbReference>
<dbReference type="Pfam" id="PF14543">
    <property type="entry name" value="TAXi_N"/>
    <property type="match status" value="1"/>
</dbReference>
<gene>
    <name evidence="6" type="ORF">CCAM_LOCUS27278</name>
</gene>
<sequence length="460" mass="49117">MFDVRGSLQKTLDVFSPDILLVPQRDEDDHKHNFSSSSSSTTATTNNSTTTLGYSFELHTRLSVEGRPDAEDYRMLTLARLGRDSARVSSILQARAAVAVKGTTDNTSSVGLARGSGGGYLARLGVGTPPMWFYLVADTGSDLTWLQCEPCNPCIPRRGPNFDPSDSFTYHPIIYDSAPVTYGVEYGDGSYTAGDLASESVTFFGRRGSSELLQIGCGFANGGTFAGGVGILGLGRGPDSFPSQMNLASFSYCLVDKDFRNSSTLEFIINSSPHTPPPADAGAVVASLIRKAGRRASSFYYVDLIGISIGGGGGGMIPIGGANTTTGEEGGVILDSGTTLTYLQLSTYVPFRQDFLGAAAHNLALVFPPAHLPFDTCFDLSNLRSVDVPTVSFHFAASKKPLLLPPENYLLPVDSNGTHCLAFIPMLNSSMSIIGNVQQQGMRVTYDLAKSQIRFRPNQC</sequence>
<comment type="similarity">
    <text evidence="1 3">Belongs to the peptidase A1 family.</text>
</comment>
<evidence type="ECO:0000256" key="2">
    <source>
        <dbReference type="PIRSR" id="PIRSR601461-1"/>
    </source>
</evidence>
<keyword evidence="3" id="KW-0645">Protease</keyword>
<keyword evidence="7" id="KW-1185">Reference proteome</keyword>
<accession>A0A484M9T2</accession>
<evidence type="ECO:0000313" key="6">
    <source>
        <dbReference type="EMBL" id="VFQ85502.1"/>
    </source>
</evidence>
<dbReference type="InterPro" id="IPR032861">
    <property type="entry name" value="TAXi_N"/>
</dbReference>
<dbReference type="Gene3D" id="2.40.70.10">
    <property type="entry name" value="Acid Proteases"/>
    <property type="match status" value="2"/>
</dbReference>
<dbReference type="SUPFAM" id="SSF50630">
    <property type="entry name" value="Acid proteases"/>
    <property type="match status" value="1"/>
</dbReference>
<feature type="active site" evidence="2">
    <location>
        <position position="335"/>
    </location>
</feature>
<keyword evidence="3" id="KW-0378">Hydrolase</keyword>
<dbReference type="InterPro" id="IPR021109">
    <property type="entry name" value="Peptidase_aspartic_dom_sf"/>
</dbReference>
<dbReference type="PROSITE" id="PS00141">
    <property type="entry name" value="ASP_PROTEASE"/>
    <property type="match status" value="2"/>
</dbReference>
<evidence type="ECO:0000313" key="7">
    <source>
        <dbReference type="Proteomes" id="UP000595140"/>
    </source>
</evidence>
<reference evidence="6 7" key="1">
    <citation type="submission" date="2018-04" db="EMBL/GenBank/DDBJ databases">
        <authorList>
            <person name="Vogel A."/>
        </authorList>
    </citation>
    <scope>NUCLEOTIDE SEQUENCE [LARGE SCALE GENOMIC DNA]</scope>
</reference>
<dbReference type="InterPro" id="IPR033121">
    <property type="entry name" value="PEPTIDASE_A1"/>
</dbReference>
<evidence type="ECO:0000256" key="4">
    <source>
        <dbReference type="SAM" id="MobiDB-lite"/>
    </source>
</evidence>
<feature type="active site" evidence="2">
    <location>
        <position position="138"/>
    </location>
</feature>
<dbReference type="AlphaFoldDB" id="A0A484M9T2"/>